<accession>A0A8S5R9F6</accession>
<name>A0A8S5R9F6_9CAUD</name>
<proteinExistence type="predicted"/>
<dbReference type="EMBL" id="BK015847">
    <property type="protein sequence ID" value="DAE27983.1"/>
    <property type="molecule type" value="Genomic_DNA"/>
</dbReference>
<sequence length="50" mass="5769">MEKEIRLTPVAVRKIEEILTMGKTVEIAQRNEKVVVWAVSSKKKYEQPIA</sequence>
<evidence type="ECO:0000313" key="1">
    <source>
        <dbReference type="EMBL" id="DAE27983.1"/>
    </source>
</evidence>
<organism evidence="1">
    <name type="scientific">Siphoviridae sp. ctvxh7</name>
    <dbReference type="NCBI Taxonomy" id="2827283"/>
    <lineage>
        <taxon>Viruses</taxon>
        <taxon>Duplodnaviria</taxon>
        <taxon>Heunggongvirae</taxon>
        <taxon>Uroviricota</taxon>
        <taxon>Caudoviricetes</taxon>
    </lineage>
</organism>
<reference evidence="1" key="1">
    <citation type="journal article" date="2021" name="Proc. Natl. Acad. Sci. U.S.A.">
        <title>A Catalog of Tens of Thousands of Viruses from Human Metagenomes Reveals Hidden Associations with Chronic Diseases.</title>
        <authorList>
            <person name="Tisza M.J."/>
            <person name="Buck C.B."/>
        </authorList>
    </citation>
    <scope>NUCLEOTIDE SEQUENCE</scope>
    <source>
        <strain evidence="1">Ctvxh7</strain>
    </source>
</reference>
<protein>
    <submittedName>
        <fullName evidence="1">Uncharacterized protein</fullName>
    </submittedName>
</protein>